<protein>
    <submittedName>
        <fullName evidence="1">HAD-like protein</fullName>
    </submittedName>
</protein>
<accession>A0A6A6SPS1</accession>
<evidence type="ECO:0000313" key="1">
    <source>
        <dbReference type="EMBL" id="KAF2648967.1"/>
    </source>
</evidence>
<dbReference type="InterPro" id="IPR023214">
    <property type="entry name" value="HAD_sf"/>
</dbReference>
<organism evidence="1 2">
    <name type="scientific">Lophiostoma macrostomum CBS 122681</name>
    <dbReference type="NCBI Taxonomy" id="1314788"/>
    <lineage>
        <taxon>Eukaryota</taxon>
        <taxon>Fungi</taxon>
        <taxon>Dikarya</taxon>
        <taxon>Ascomycota</taxon>
        <taxon>Pezizomycotina</taxon>
        <taxon>Dothideomycetes</taxon>
        <taxon>Pleosporomycetidae</taxon>
        <taxon>Pleosporales</taxon>
        <taxon>Lophiostomataceae</taxon>
        <taxon>Lophiostoma</taxon>
    </lineage>
</organism>
<reference evidence="1" key="1">
    <citation type="journal article" date="2020" name="Stud. Mycol.">
        <title>101 Dothideomycetes genomes: a test case for predicting lifestyles and emergence of pathogens.</title>
        <authorList>
            <person name="Haridas S."/>
            <person name="Albert R."/>
            <person name="Binder M."/>
            <person name="Bloem J."/>
            <person name="Labutti K."/>
            <person name="Salamov A."/>
            <person name="Andreopoulos B."/>
            <person name="Baker S."/>
            <person name="Barry K."/>
            <person name="Bills G."/>
            <person name="Bluhm B."/>
            <person name="Cannon C."/>
            <person name="Castanera R."/>
            <person name="Culley D."/>
            <person name="Daum C."/>
            <person name="Ezra D."/>
            <person name="Gonzalez J."/>
            <person name="Henrissat B."/>
            <person name="Kuo A."/>
            <person name="Liang C."/>
            <person name="Lipzen A."/>
            <person name="Lutzoni F."/>
            <person name="Magnuson J."/>
            <person name="Mondo S."/>
            <person name="Nolan M."/>
            <person name="Ohm R."/>
            <person name="Pangilinan J."/>
            <person name="Park H.-J."/>
            <person name="Ramirez L."/>
            <person name="Alfaro M."/>
            <person name="Sun H."/>
            <person name="Tritt A."/>
            <person name="Yoshinaga Y."/>
            <person name="Zwiers L.-H."/>
            <person name="Turgeon B."/>
            <person name="Goodwin S."/>
            <person name="Spatafora J."/>
            <person name="Crous P."/>
            <person name="Grigoriev I."/>
        </authorList>
    </citation>
    <scope>NUCLEOTIDE SEQUENCE</scope>
    <source>
        <strain evidence="1">CBS 122681</strain>
    </source>
</reference>
<dbReference type="PANTHER" id="PTHR47829">
    <property type="entry name" value="HYDROLASE, PUTATIVE (AFU_ORTHOLOGUE AFUA_1G12880)-RELATED"/>
    <property type="match status" value="1"/>
</dbReference>
<proteinExistence type="predicted"/>
<dbReference type="SUPFAM" id="SSF56784">
    <property type="entry name" value="HAD-like"/>
    <property type="match status" value="1"/>
</dbReference>
<dbReference type="Proteomes" id="UP000799324">
    <property type="component" value="Unassembled WGS sequence"/>
</dbReference>
<dbReference type="EMBL" id="MU004513">
    <property type="protein sequence ID" value="KAF2648967.1"/>
    <property type="molecule type" value="Genomic_DNA"/>
</dbReference>
<dbReference type="OrthoDB" id="1694274at2759"/>
<keyword evidence="2" id="KW-1185">Reference proteome</keyword>
<name>A0A6A6SPS1_9PLEO</name>
<dbReference type="InterPro" id="IPR036412">
    <property type="entry name" value="HAD-like_sf"/>
</dbReference>
<dbReference type="InterPro" id="IPR052898">
    <property type="entry name" value="ACAD10-like"/>
</dbReference>
<dbReference type="Gene3D" id="3.40.50.1000">
    <property type="entry name" value="HAD superfamily/HAD-like"/>
    <property type="match status" value="1"/>
</dbReference>
<dbReference type="PANTHER" id="PTHR47829:SF1">
    <property type="entry name" value="HAD FAMILY PHOSPHATASE"/>
    <property type="match status" value="1"/>
</dbReference>
<sequence length="295" mass="32698">MANQQPPKALLFDIGGVCVVSPFQAILDYELENRIPVGYVNFSIQKGPHSTGAWQLIERGETELNDAWFEAFRAQLSVPEHWVEFYIKTSAQNAKKDGAVPDIAVDQIPPVPHIDAKKMFWRMMRTSRTPDPWMYPALKKLRDSGRFILGALSNTVAYPTGIVDDEGVLFDKSLTHPPAPWPYVNDSRNIADCFDVFVSSAHAGVRKPDAQAYELAVRLMGEKGREMGKLGKGEELKMGDALMIDDIGANLKGAKNCGLRTLKVDLGRTKEAVTELEKLTGLQLLAGKSEEKARL</sequence>
<dbReference type="Gene3D" id="1.10.150.240">
    <property type="entry name" value="Putative phosphatase, domain 2"/>
    <property type="match status" value="1"/>
</dbReference>
<dbReference type="AlphaFoldDB" id="A0A6A6SPS1"/>
<dbReference type="InterPro" id="IPR023198">
    <property type="entry name" value="PGP-like_dom2"/>
</dbReference>
<gene>
    <name evidence="1" type="ORF">K491DRAFT_669734</name>
</gene>
<evidence type="ECO:0000313" key="2">
    <source>
        <dbReference type="Proteomes" id="UP000799324"/>
    </source>
</evidence>